<sequence length="206" mass="23103">MDFLKNKIIKFAPPLKPLPSFEKVIKFNWNPTGLTVPGDTELSYEVVDDRNLFGDSAYTVISRTPRSNGDIVGKFDWSKMTAKLEIEFPLTSRELKYQALNGHFDATDLGRLEWRITDMDWKHATWRLLDEGGEPVALVDLHKSGALGTIEIVRMGLPRAAFEEVLVCSIAQIEDHLRMMRHSKNAALMTVAGNTVAVAGINSLPY</sequence>
<reference evidence="1" key="1">
    <citation type="submission" date="2020-10" db="EMBL/GenBank/DDBJ databases">
        <title>High-Quality Genome Resource of Clonostachys rosea strain S41 by Oxford Nanopore Long-Read Sequencing.</title>
        <authorList>
            <person name="Wang H."/>
        </authorList>
    </citation>
    <scope>NUCLEOTIDE SEQUENCE</scope>
    <source>
        <strain evidence="1">S41</strain>
    </source>
</reference>
<evidence type="ECO:0000313" key="1">
    <source>
        <dbReference type="EMBL" id="KAF9757035.1"/>
    </source>
</evidence>
<dbReference type="EMBL" id="JADCTT010000002">
    <property type="protein sequence ID" value="KAF9757035.1"/>
    <property type="molecule type" value="Genomic_DNA"/>
</dbReference>
<proteinExistence type="predicted"/>
<gene>
    <name evidence="1" type="ORF">IM811_007979</name>
</gene>
<dbReference type="AlphaFoldDB" id="A0A8H7TUM4"/>
<dbReference type="Proteomes" id="UP000616885">
    <property type="component" value="Unassembled WGS sequence"/>
</dbReference>
<comment type="caution">
    <text evidence="1">The sequence shown here is derived from an EMBL/GenBank/DDBJ whole genome shotgun (WGS) entry which is preliminary data.</text>
</comment>
<accession>A0A8H7TUM4</accession>
<evidence type="ECO:0000313" key="2">
    <source>
        <dbReference type="Proteomes" id="UP000616885"/>
    </source>
</evidence>
<name>A0A8H7TUM4_BIOOC</name>
<protein>
    <submittedName>
        <fullName evidence="1">Uncharacterized protein</fullName>
    </submittedName>
</protein>
<organism evidence="1 2">
    <name type="scientific">Bionectria ochroleuca</name>
    <name type="common">Gliocladium roseum</name>
    <dbReference type="NCBI Taxonomy" id="29856"/>
    <lineage>
        <taxon>Eukaryota</taxon>
        <taxon>Fungi</taxon>
        <taxon>Dikarya</taxon>
        <taxon>Ascomycota</taxon>
        <taxon>Pezizomycotina</taxon>
        <taxon>Sordariomycetes</taxon>
        <taxon>Hypocreomycetidae</taxon>
        <taxon>Hypocreales</taxon>
        <taxon>Bionectriaceae</taxon>
        <taxon>Clonostachys</taxon>
    </lineage>
</organism>